<evidence type="ECO:0000313" key="10">
    <source>
        <dbReference type="EMBL" id="CAB4743808.1"/>
    </source>
</evidence>
<dbReference type="PANTHER" id="PTHR20941">
    <property type="entry name" value="FOLATE SYNTHESIS PROTEINS"/>
    <property type="match status" value="1"/>
</dbReference>
<reference evidence="10" key="1">
    <citation type="submission" date="2020-05" db="EMBL/GenBank/DDBJ databases">
        <authorList>
            <person name="Chiriac C."/>
            <person name="Salcher M."/>
            <person name="Ghai R."/>
            <person name="Kavagutti S V."/>
        </authorList>
    </citation>
    <scope>NUCLEOTIDE SEQUENCE</scope>
</reference>
<dbReference type="NCBIfam" id="TIGR01496">
    <property type="entry name" value="DHPS"/>
    <property type="match status" value="1"/>
</dbReference>
<comment type="catalytic activity">
    <reaction evidence="1">
        <text>(7,8-dihydropterin-6-yl)methyl diphosphate + 4-aminobenzoate = 7,8-dihydropteroate + diphosphate</text>
        <dbReference type="Rhea" id="RHEA:19949"/>
        <dbReference type="ChEBI" id="CHEBI:17836"/>
        <dbReference type="ChEBI" id="CHEBI:17839"/>
        <dbReference type="ChEBI" id="CHEBI:33019"/>
        <dbReference type="ChEBI" id="CHEBI:72950"/>
        <dbReference type="EC" id="2.5.1.15"/>
    </reaction>
</comment>
<protein>
    <recommendedName>
        <fullName evidence="4">dihydropteroate synthase</fullName>
        <ecNumber evidence="4">2.5.1.15</ecNumber>
    </recommendedName>
</protein>
<dbReference type="InterPro" id="IPR000489">
    <property type="entry name" value="Pterin-binding_dom"/>
</dbReference>
<dbReference type="InterPro" id="IPR006390">
    <property type="entry name" value="DHP_synth_dom"/>
</dbReference>
<dbReference type="AlphaFoldDB" id="A0A6J6T9T7"/>
<dbReference type="PANTHER" id="PTHR20941:SF1">
    <property type="entry name" value="FOLIC ACID SYNTHESIS PROTEIN FOL1"/>
    <property type="match status" value="1"/>
</dbReference>
<dbReference type="PROSITE" id="PS50972">
    <property type="entry name" value="PTERIN_BINDING"/>
    <property type="match status" value="1"/>
</dbReference>
<comment type="cofactor">
    <cofactor evidence="2">
        <name>Mg(2+)</name>
        <dbReference type="ChEBI" id="CHEBI:18420"/>
    </cofactor>
</comment>
<evidence type="ECO:0000256" key="6">
    <source>
        <dbReference type="ARBA" id="ARBA00022723"/>
    </source>
</evidence>
<keyword evidence="5" id="KW-0808">Transferase</keyword>
<evidence type="ECO:0000256" key="2">
    <source>
        <dbReference type="ARBA" id="ARBA00001946"/>
    </source>
</evidence>
<dbReference type="SUPFAM" id="SSF51717">
    <property type="entry name" value="Dihydropteroate synthetase-like"/>
    <property type="match status" value="1"/>
</dbReference>
<evidence type="ECO:0000313" key="13">
    <source>
        <dbReference type="EMBL" id="CAB4989673.1"/>
    </source>
</evidence>
<dbReference type="GO" id="GO:0046872">
    <property type="term" value="F:metal ion binding"/>
    <property type="evidence" value="ECO:0007669"/>
    <property type="project" value="UniProtKB-KW"/>
</dbReference>
<evidence type="ECO:0000256" key="5">
    <source>
        <dbReference type="ARBA" id="ARBA00022679"/>
    </source>
</evidence>
<dbReference type="PROSITE" id="PS00793">
    <property type="entry name" value="DHPS_2"/>
    <property type="match status" value="1"/>
</dbReference>
<gene>
    <name evidence="10" type="ORF">UFOPK2754_01364</name>
    <name evidence="11" type="ORF">UFOPK3139_03161</name>
    <name evidence="12" type="ORF">UFOPK3543_01572</name>
    <name evidence="13" type="ORF">UFOPK3967_00916</name>
</gene>
<feature type="domain" description="Pterin-binding" evidence="9">
    <location>
        <begin position="1"/>
        <end position="253"/>
    </location>
</feature>
<organism evidence="10">
    <name type="scientific">freshwater metagenome</name>
    <dbReference type="NCBI Taxonomy" id="449393"/>
    <lineage>
        <taxon>unclassified sequences</taxon>
        <taxon>metagenomes</taxon>
        <taxon>ecological metagenomes</taxon>
    </lineage>
</organism>
<dbReference type="InterPro" id="IPR011005">
    <property type="entry name" value="Dihydropteroate_synth-like_sf"/>
</dbReference>
<evidence type="ECO:0000313" key="11">
    <source>
        <dbReference type="EMBL" id="CAB4836717.1"/>
    </source>
</evidence>
<dbReference type="Pfam" id="PF00809">
    <property type="entry name" value="Pterin_bind"/>
    <property type="match status" value="1"/>
</dbReference>
<dbReference type="GO" id="GO:0004156">
    <property type="term" value="F:dihydropteroate synthase activity"/>
    <property type="evidence" value="ECO:0007669"/>
    <property type="project" value="UniProtKB-EC"/>
</dbReference>
<keyword evidence="8" id="KW-0289">Folate biosynthesis</keyword>
<evidence type="ECO:0000256" key="7">
    <source>
        <dbReference type="ARBA" id="ARBA00022842"/>
    </source>
</evidence>
<dbReference type="GO" id="GO:0046656">
    <property type="term" value="P:folic acid biosynthetic process"/>
    <property type="evidence" value="ECO:0007669"/>
    <property type="project" value="UniProtKB-KW"/>
</dbReference>
<dbReference type="CDD" id="cd00739">
    <property type="entry name" value="DHPS"/>
    <property type="match status" value="1"/>
</dbReference>
<dbReference type="InterPro" id="IPR045031">
    <property type="entry name" value="DHP_synth-like"/>
</dbReference>
<evidence type="ECO:0000256" key="1">
    <source>
        <dbReference type="ARBA" id="ARBA00000012"/>
    </source>
</evidence>
<sequence length="257" mass="26782">MGIINVTPDSFSDGGEYADPAAAIAHGVQLAAEGASVIDIGGESSRPGAIPVDELTELERVIPVIVGLRAVLGDHVRLSIDTQKPAVARAACAAGASLINDVSATLAPVAASCGAGYVVMHRKGDSRVMQDAPRYDDVVAEVAQFLREGAKAAAAAGVHEIWLDPGIGFGKTAVHNWRLIAHLRTFVDLGHPVLVGASRKNFLGLALEASDGVDFVPLDDRREASLTVATWAMAQGVQMIRAHDVRMTVQAARVVAA</sequence>
<evidence type="ECO:0000313" key="12">
    <source>
        <dbReference type="EMBL" id="CAB4912071.1"/>
    </source>
</evidence>
<evidence type="ECO:0000256" key="4">
    <source>
        <dbReference type="ARBA" id="ARBA00012458"/>
    </source>
</evidence>
<evidence type="ECO:0000256" key="3">
    <source>
        <dbReference type="ARBA" id="ARBA00004763"/>
    </source>
</evidence>
<dbReference type="GO" id="GO:0046654">
    <property type="term" value="P:tetrahydrofolate biosynthetic process"/>
    <property type="evidence" value="ECO:0007669"/>
    <property type="project" value="TreeGrafter"/>
</dbReference>
<accession>A0A6J6T9T7</accession>
<keyword evidence="7" id="KW-0460">Magnesium</keyword>
<evidence type="ECO:0000259" key="9">
    <source>
        <dbReference type="PROSITE" id="PS50972"/>
    </source>
</evidence>
<dbReference type="EMBL" id="CAFBMH010000055">
    <property type="protein sequence ID" value="CAB4912071.1"/>
    <property type="molecule type" value="Genomic_DNA"/>
</dbReference>
<dbReference type="Gene3D" id="3.20.20.20">
    <property type="entry name" value="Dihydropteroate synthase-like"/>
    <property type="match status" value="1"/>
</dbReference>
<name>A0A6J6T9T7_9ZZZZ</name>
<keyword evidence="6" id="KW-0479">Metal-binding</keyword>
<dbReference type="EMBL" id="CAFABA010000222">
    <property type="protein sequence ID" value="CAB4836717.1"/>
    <property type="molecule type" value="Genomic_DNA"/>
</dbReference>
<comment type="pathway">
    <text evidence="3">Cofactor biosynthesis; tetrahydrofolate biosynthesis; 7,8-dihydrofolate from 2-amino-4-hydroxy-6-hydroxymethyl-7,8-dihydropteridine diphosphate and 4-aminobenzoate: step 1/2.</text>
</comment>
<dbReference type="EC" id="2.5.1.15" evidence="4"/>
<dbReference type="EMBL" id="CAFBOS010000042">
    <property type="protein sequence ID" value="CAB4989673.1"/>
    <property type="molecule type" value="Genomic_DNA"/>
</dbReference>
<dbReference type="EMBL" id="CAEZYR010000044">
    <property type="protein sequence ID" value="CAB4743808.1"/>
    <property type="molecule type" value="Genomic_DNA"/>
</dbReference>
<evidence type="ECO:0000256" key="8">
    <source>
        <dbReference type="ARBA" id="ARBA00022909"/>
    </source>
</evidence>
<dbReference type="GO" id="GO:0005829">
    <property type="term" value="C:cytosol"/>
    <property type="evidence" value="ECO:0007669"/>
    <property type="project" value="TreeGrafter"/>
</dbReference>
<proteinExistence type="predicted"/>